<sequence length="456" mass="50605">MNTLTTFSTTATFDVPMNGCKPGYVFDFMDAIDVLQQLKSDPTHVQRLTLGPIGILDFQYVHHMLSSFKFGPPMSALDELRVMVWYPSGQPSGEDVPDLDLPATLFPSLRTLYLDGVRADWDSDIFARLSSVELRNCPSTRRHTLGRFIGTLPTWTSLTELHLSKFLSVPDREDDSAAEIAAQDTGYLMHLEKLEKLTVEDNVYQVSHIFHSLVPGRSPTVRMVGSSHDVDDDRSPFAAMMPLHAEHPAMIRNAVHVELVLHADAARLHCISPCGVLTLEISDLDRSVPDALPYAFRSSLISLMEIFGARNAPVSSMALTGDISMVSVEDWAMVFQVVCPELSQLFVRGVGWGGQTENFFKALVGDYSPNTGAPLFPGLDSLKFIGVVYDPKSLLDMAGVALQHRAMVQSCRLDSLEMEFFVNDPSPFSGAMAEDYMQKLGQWVRHEVKVDIQPVH</sequence>
<dbReference type="AlphaFoldDB" id="A0A5C2SHN2"/>
<gene>
    <name evidence="1" type="ORF">L227DRAFT_599466</name>
</gene>
<keyword evidence="2" id="KW-1185">Reference proteome</keyword>
<reference evidence="1" key="1">
    <citation type="journal article" date="2018" name="Genome Biol. Evol.">
        <title>Genomics and development of Lentinus tigrinus, a white-rot wood-decaying mushroom with dimorphic fruiting bodies.</title>
        <authorList>
            <person name="Wu B."/>
            <person name="Xu Z."/>
            <person name="Knudson A."/>
            <person name="Carlson A."/>
            <person name="Chen N."/>
            <person name="Kovaka S."/>
            <person name="LaButti K."/>
            <person name="Lipzen A."/>
            <person name="Pennachio C."/>
            <person name="Riley R."/>
            <person name="Schakwitz W."/>
            <person name="Umezawa K."/>
            <person name="Ohm R.A."/>
            <person name="Grigoriev I.V."/>
            <person name="Nagy L.G."/>
            <person name="Gibbons J."/>
            <person name="Hibbett D."/>
        </authorList>
    </citation>
    <scope>NUCLEOTIDE SEQUENCE [LARGE SCALE GENOMIC DNA]</scope>
    <source>
        <strain evidence="1">ALCF2SS1-6</strain>
    </source>
</reference>
<accession>A0A5C2SHN2</accession>
<evidence type="ECO:0008006" key="3">
    <source>
        <dbReference type="Google" id="ProtNLM"/>
    </source>
</evidence>
<name>A0A5C2SHN2_9APHY</name>
<protein>
    <recommendedName>
        <fullName evidence="3">F-box domain-containing protein</fullName>
    </recommendedName>
</protein>
<proteinExistence type="predicted"/>
<dbReference type="EMBL" id="ML122258">
    <property type="protein sequence ID" value="RPD62609.1"/>
    <property type="molecule type" value="Genomic_DNA"/>
</dbReference>
<organism evidence="1 2">
    <name type="scientific">Lentinus tigrinus ALCF2SS1-6</name>
    <dbReference type="NCBI Taxonomy" id="1328759"/>
    <lineage>
        <taxon>Eukaryota</taxon>
        <taxon>Fungi</taxon>
        <taxon>Dikarya</taxon>
        <taxon>Basidiomycota</taxon>
        <taxon>Agaricomycotina</taxon>
        <taxon>Agaricomycetes</taxon>
        <taxon>Polyporales</taxon>
        <taxon>Polyporaceae</taxon>
        <taxon>Lentinus</taxon>
    </lineage>
</organism>
<evidence type="ECO:0000313" key="2">
    <source>
        <dbReference type="Proteomes" id="UP000313359"/>
    </source>
</evidence>
<dbReference type="OrthoDB" id="2740988at2759"/>
<evidence type="ECO:0000313" key="1">
    <source>
        <dbReference type="EMBL" id="RPD62609.1"/>
    </source>
</evidence>
<dbReference type="Proteomes" id="UP000313359">
    <property type="component" value="Unassembled WGS sequence"/>
</dbReference>